<feature type="compositionally biased region" description="Basic and acidic residues" evidence="1">
    <location>
        <begin position="1177"/>
        <end position="1189"/>
    </location>
</feature>
<feature type="region of interest" description="Disordered" evidence="1">
    <location>
        <begin position="317"/>
        <end position="394"/>
    </location>
</feature>
<reference evidence="2" key="3">
    <citation type="submission" date="2014-06" db="EMBL/GenBank/DDBJ databases">
        <authorList>
            <person name="Berkman J.Paul."/>
        </authorList>
    </citation>
    <scope>NUCLEOTIDE SEQUENCE [LARGE SCALE GENOMIC DNA]</scope>
</reference>
<dbReference type="OrthoDB" id="3366922at2759"/>
<feature type="region of interest" description="Disordered" evidence="1">
    <location>
        <begin position="1"/>
        <end position="207"/>
    </location>
</feature>
<feature type="compositionally biased region" description="Polar residues" evidence="1">
    <location>
        <begin position="195"/>
        <end position="205"/>
    </location>
</feature>
<feature type="compositionally biased region" description="Polar residues" evidence="1">
    <location>
        <begin position="329"/>
        <end position="339"/>
    </location>
</feature>
<dbReference type="InterPro" id="IPR033349">
    <property type="entry name" value="ATRIP"/>
</dbReference>
<dbReference type="EMBL" id="LK056662">
    <property type="protein sequence ID" value="CDU23007.1"/>
    <property type="molecule type" value="Genomic_DNA"/>
</dbReference>
<feature type="compositionally biased region" description="Polar residues" evidence="1">
    <location>
        <begin position="369"/>
        <end position="379"/>
    </location>
</feature>
<name>A0A0F7RU65_9BASI</name>
<evidence type="ECO:0000313" key="3">
    <source>
        <dbReference type="EMBL" id="CDU23007.1"/>
    </source>
</evidence>
<feature type="compositionally biased region" description="Polar residues" evidence="1">
    <location>
        <begin position="522"/>
        <end position="533"/>
    </location>
</feature>
<dbReference type="Proteomes" id="UP000242770">
    <property type="component" value="Unassembled WGS sequence"/>
</dbReference>
<dbReference type="PANTHER" id="PTHR28594">
    <property type="entry name" value="ATR-INTERACTING PROTEIN"/>
    <property type="match status" value="1"/>
</dbReference>
<dbReference type="EMBL" id="CCFA01002543">
    <property type="protein sequence ID" value="CDS00406.1"/>
    <property type="molecule type" value="Genomic_DNA"/>
</dbReference>
<accession>A0A0F7RU65</accession>
<feature type="compositionally biased region" description="Basic and acidic residues" evidence="1">
    <location>
        <begin position="106"/>
        <end position="123"/>
    </location>
</feature>
<feature type="region of interest" description="Disordered" evidence="1">
    <location>
        <begin position="1142"/>
        <end position="1226"/>
    </location>
</feature>
<reference evidence="3" key="1">
    <citation type="submission" date="2014-06" db="EMBL/GenBank/DDBJ databases">
        <authorList>
            <person name="Ju J."/>
            <person name="Zhang J."/>
        </authorList>
    </citation>
    <scope>NUCLEOTIDE SEQUENCE</scope>
    <source>
        <strain evidence="3">SscI8</strain>
    </source>
</reference>
<feature type="compositionally biased region" description="Polar residues" evidence="1">
    <location>
        <begin position="1190"/>
        <end position="1207"/>
    </location>
</feature>
<dbReference type="AlphaFoldDB" id="A0A0F7RU65"/>
<feature type="region of interest" description="Disordered" evidence="1">
    <location>
        <begin position="413"/>
        <end position="486"/>
    </location>
</feature>
<evidence type="ECO:0000313" key="2">
    <source>
        <dbReference type="EMBL" id="CDS00406.1"/>
    </source>
</evidence>
<feature type="compositionally biased region" description="Basic and acidic residues" evidence="1">
    <location>
        <begin position="357"/>
        <end position="368"/>
    </location>
</feature>
<feature type="compositionally biased region" description="Low complexity" evidence="1">
    <location>
        <begin position="418"/>
        <end position="428"/>
    </location>
</feature>
<proteinExistence type="predicted"/>
<sequence>MSATGARSLDADEDEFDSLFDDLDPELEESLAQAEATYTASQAVQQAAVPSTHHAAAPQPSISGSSFRLHAEPSRSARRTGTFLHPPAKKRRLDPGPSNLSRVASRHPEPEPDQVIVRDLRDDDFADNDDEQWWAGNNALDQVEEEAIRMSQQPPTTSQPHAPSTTHHNPIAACALHRPPAASTKPPDPKRAANGSPNDHASVQSDELEQLRAEVERLRAAHKAQEETVDKLKQEVYRKSGEVAVVRQNLTKLNLENSKLREREVVREQEHRTALERLQKDQECRLQRLETETAFRRVEQDTSRRIWPSSVARLPPVGLREMDRRQDNQVRASLTTPTKANRFGVRGGSGSSGSRQRHADTAADREEPSTPTRSTSKSAPQFPRPPTATTSASKAKAFRGLQNSFADFGPVQEKIRQQRQSPSKQSKSGALPPADWDMDQSRTADVAEPTAEHDDIHMDDYRPASPLRTTTTGQRGAGLDQPDRTKEHHYLAAVSEILSRRTTIVSLLLSHSSTRAAAPDSYPSNRFNPSASHPSDPKSKASEHTVSSFSTFGRLISANLVSDCPPLVLFRYREAVESLLTSLSRARVLEPEEREDALGLLSTDCNKPGIEELDFCSATMHLSHAIASSLMVMAGVLLRLCQTDLLTDVLRLVSCLVSTLPRFWLDLECLEPNPEAKSNEIAFLGADESIYNRQWSQYASPISVREILAQCIDGCRFGASSRRDCTASDHIGDGDLYRETRAAATDAGASDGAGFGDWSLSPAAREDLLHAVVQVLEAMLQCPDASPSSTYHPLRLLSRPGMLHKLLHPDRSSFIIFNVVRMLSSAVSNAPLVHECLASKADSHPNSRGSGHSTAPRANARFPVLELLVKHLVDRRFDMAESEWHVLHRGILTFLTQAALRSADTLIVLADSAALLAALIRCLSLDSDFVWLESRPTFMLPPRMPTFRKGSSKVLEADPSGGDLLQAAERIVMDTRLLNLLYNYPLPNSADHARRFEPASSAAQERMGSISLAVKLDQPETYSMLNGIRQSFIVALSRIAFCSEPDWIAAERKLLALLVPDLRRRAEMATEKVKDMNDEADKEVWEVTDEETVAEVVEKEIAKLDRVSMLLEAIADVAGDLADIVLSPEEIDSVYELLVEEEDETMDVDQEELHRREVDGGSNSPRKALVEQEGSETESKPELDMEQARSTKVLQRTASRSSKSASPTKHRGGEGGVDVIVVDDSD</sequence>
<gene>
    <name evidence="2" type="primary">SSCI42550.1</name>
    <name evidence="3" type="ORF">SPSC_01637</name>
</gene>
<feature type="compositionally biased region" description="Polar residues" evidence="1">
    <location>
        <begin position="150"/>
        <end position="168"/>
    </location>
</feature>
<evidence type="ECO:0000313" key="4">
    <source>
        <dbReference type="Proteomes" id="UP000242770"/>
    </source>
</evidence>
<keyword evidence="4" id="KW-1185">Reference proteome</keyword>
<feature type="region of interest" description="Disordered" evidence="1">
    <location>
        <begin position="515"/>
        <end position="543"/>
    </location>
</feature>
<dbReference type="GO" id="GO:0000077">
    <property type="term" value="P:DNA damage checkpoint signaling"/>
    <property type="evidence" value="ECO:0007669"/>
    <property type="project" value="InterPro"/>
</dbReference>
<organism evidence="2 4">
    <name type="scientific">Sporisorium scitamineum</name>
    <dbReference type="NCBI Taxonomy" id="49012"/>
    <lineage>
        <taxon>Eukaryota</taxon>
        <taxon>Fungi</taxon>
        <taxon>Dikarya</taxon>
        <taxon>Basidiomycota</taxon>
        <taxon>Ustilaginomycotina</taxon>
        <taxon>Ustilaginomycetes</taxon>
        <taxon>Ustilaginales</taxon>
        <taxon>Ustilaginaceae</taxon>
        <taxon>Sporisorium</taxon>
    </lineage>
</organism>
<feature type="compositionally biased region" description="Acidic residues" evidence="1">
    <location>
        <begin position="11"/>
        <end position="29"/>
    </location>
</feature>
<dbReference type="PANTHER" id="PTHR28594:SF1">
    <property type="entry name" value="ATR-INTERACTING PROTEIN"/>
    <property type="match status" value="1"/>
</dbReference>
<reference evidence="4" key="2">
    <citation type="submission" date="2014-06" db="EMBL/GenBank/DDBJ databases">
        <authorList>
            <person name="Berkman P.J."/>
        </authorList>
    </citation>
    <scope>NUCLEOTIDE SEQUENCE [LARGE SCALE GENOMIC DNA]</scope>
</reference>
<feature type="compositionally biased region" description="Basic and acidic residues" evidence="1">
    <location>
        <begin position="450"/>
        <end position="462"/>
    </location>
</feature>
<protein>
    <submittedName>
        <fullName evidence="2">Uncharacterized protein</fullName>
    </submittedName>
</protein>
<evidence type="ECO:0000256" key="1">
    <source>
        <dbReference type="SAM" id="MobiDB-lite"/>
    </source>
</evidence>